<evidence type="ECO:0000313" key="5">
    <source>
        <dbReference type="Proteomes" id="UP001175271"/>
    </source>
</evidence>
<comment type="similarity">
    <text evidence="3">Belongs to the CBF-beta family.</text>
</comment>
<comment type="subcellular location">
    <subcellularLocation>
        <location evidence="1">Nucleus</location>
    </subcellularLocation>
</comment>
<proteinExistence type="inferred from homology"/>
<dbReference type="GO" id="GO:0043565">
    <property type="term" value="F:sequence-specific DNA binding"/>
    <property type="evidence" value="ECO:0007669"/>
    <property type="project" value="TreeGrafter"/>
</dbReference>
<dbReference type="PANTHER" id="PTHR10276">
    <property type="entry name" value="CORE-BINDING FACTOR, BETA SUBUNIT"/>
    <property type="match status" value="1"/>
</dbReference>
<name>A0AA39IM30_9BILA</name>
<reference evidence="4" key="1">
    <citation type="submission" date="2023-06" db="EMBL/GenBank/DDBJ databases">
        <title>Genomic analysis of the entomopathogenic nematode Steinernema hermaphroditum.</title>
        <authorList>
            <person name="Schwarz E.M."/>
            <person name="Heppert J.K."/>
            <person name="Baniya A."/>
            <person name="Schwartz H.T."/>
            <person name="Tan C.-H."/>
            <person name="Antoshechkin I."/>
            <person name="Sternberg P.W."/>
            <person name="Goodrich-Blair H."/>
            <person name="Dillman A.R."/>
        </authorList>
    </citation>
    <scope>NUCLEOTIDE SEQUENCE</scope>
    <source>
        <strain evidence="4">PS9179</strain>
        <tissue evidence="4">Whole animal</tissue>
    </source>
</reference>
<dbReference type="InterPro" id="IPR036552">
    <property type="entry name" value="CBF_bsu_sf"/>
</dbReference>
<sequence>MRETEADTDLGLQAAKLDQKSRCCSDLIIAAFDPYRNKSMRTSGAGRIPPYRPRRAPRGAPVPIPMSVVVENQEERFHSDEKLRLLARGDTPIVYRAIPFGPVEERRRRFLLDVQQLLIFATIPSLGLNLDFHLSSVEHREEPSEVKTFFESPMIFNGVCVKWIGHMGQSTLQGIGHFVFDAERAHTLEELRRDEARRFQTRIDAIYNRFQVSG</sequence>
<dbReference type="EMBL" id="JAUCMV010000001">
    <property type="protein sequence ID" value="KAK0425757.1"/>
    <property type="molecule type" value="Genomic_DNA"/>
</dbReference>
<dbReference type="Pfam" id="PF02312">
    <property type="entry name" value="CBF_beta"/>
    <property type="match status" value="1"/>
</dbReference>
<gene>
    <name evidence="4" type="ORF">QR680_009365</name>
</gene>
<dbReference type="PANTHER" id="PTHR10276:SF3">
    <property type="entry name" value="CORE-BINDING FACTOR SUBUNIT BETA"/>
    <property type="match status" value="1"/>
</dbReference>
<dbReference type="SUPFAM" id="SSF50723">
    <property type="entry name" value="Core binding factor beta, CBF"/>
    <property type="match status" value="1"/>
</dbReference>
<accession>A0AA39IM30</accession>
<dbReference type="AlphaFoldDB" id="A0AA39IM30"/>
<organism evidence="4 5">
    <name type="scientific">Steinernema hermaphroditum</name>
    <dbReference type="NCBI Taxonomy" id="289476"/>
    <lineage>
        <taxon>Eukaryota</taxon>
        <taxon>Metazoa</taxon>
        <taxon>Ecdysozoa</taxon>
        <taxon>Nematoda</taxon>
        <taxon>Chromadorea</taxon>
        <taxon>Rhabditida</taxon>
        <taxon>Tylenchina</taxon>
        <taxon>Panagrolaimomorpha</taxon>
        <taxon>Strongyloidoidea</taxon>
        <taxon>Steinernematidae</taxon>
        <taxon>Steinernema</taxon>
    </lineage>
</organism>
<comment type="caution">
    <text evidence="4">The sequence shown here is derived from an EMBL/GenBank/DDBJ whole genome shotgun (WGS) entry which is preliminary data.</text>
</comment>
<evidence type="ECO:0000256" key="2">
    <source>
        <dbReference type="ARBA" id="ARBA00023242"/>
    </source>
</evidence>
<dbReference type="Proteomes" id="UP001175271">
    <property type="component" value="Unassembled WGS sequence"/>
</dbReference>
<dbReference type="Gene3D" id="2.40.250.10">
    <property type="entry name" value="Core binding factor, beta subunit"/>
    <property type="match status" value="1"/>
</dbReference>
<dbReference type="InterPro" id="IPR003417">
    <property type="entry name" value="CBF_beta"/>
</dbReference>
<keyword evidence="2" id="KW-0539">Nucleus</keyword>
<evidence type="ECO:0000313" key="4">
    <source>
        <dbReference type="EMBL" id="KAK0425757.1"/>
    </source>
</evidence>
<dbReference type="GO" id="GO:0016513">
    <property type="term" value="C:core-binding factor complex"/>
    <property type="evidence" value="ECO:0007669"/>
    <property type="project" value="TreeGrafter"/>
</dbReference>
<protein>
    <submittedName>
        <fullName evidence="4">Uncharacterized protein</fullName>
    </submittedName>
</protein>
<dbReference type="GO" id="GO:0006357">
    <property type="term" value="P:regulation of transcription by RNA polymerase II"/>
    <property type="evidence" value="ECO:0007669"/>
    <property type="project" value="TreeGrafter"/>
</dbReference>
<evidence type="ECO:0000256" key="1">
    <source>
        <dbReference type="ARBA" id="ARBA00004123"/>
    </source>
</evidence>
<dbReference type="GO" id="GO:0003713">
    <property type="term" value="F:transcription coactivator activity"/>
    <property type="evidence" value="ECO:0007669"/>
    <property type="project" value="InterPro"/>
</dbReference>
<evidence type="ECO:0000256" key="3">
    <source>
        <dbReference type="ARBA" id="ARBA00025734"/>
    </source>
</evidence>
<keyword evidence="5" id="KW-1185">Reference proteome</keyword>